<name>A0A151P0M4_ALLMI</name>
<evidence type="ECO:0000313" key="2">
    <source>
        <dbReference type="Proteomes" id="UP000050525"/>
    </source>
</evidence>
<reference evidence="1 2" key="1">
    <citation type="journal article" date="2012" name="Genome Biol.">
        <title>Sequencing three crocodilian genomes to illuminate the evolution of archosaurs and amniotes.</title>
        <authorList>
            <person name="St John J.A."/>
            <person name="Braun E.L."/>
            <person name="Isberg S.R."/>
            <person name="Miles L.G."/>
            <person name="Chong A.Y."/>
            <person name="Gongora J."/>
            <person name="Dalzell P."/>
            <person name="Moran C."/>
            <person name="Bed'hom B."/>
            <person name="Abzhanov A."/>
            <person name="Burgess S.C."/>
            <person name="Cooksey A.M."/>
            <person name="Castoe T.A."/>
            <person name="Crawford N.G."/>
            <person name="Densmore L.D."/>
            <person name="Drew J.C."/>
            <person name="Edwards S.V."/>
            <person name="Faircloth B.C."/>
            <person name="Fujita M.K."/>
            <person name="Greenwold M.J."/>
            <person name="Hoffmann F.G."/>
            <person name="Howard J.M."/>
            <person name="Iguchi T."/>
            <person name="Janes D.E."/>
            <person name="Khan S.Y."/>
            <person name="Kohno S."/>
            <person name="de Koning A.J."/>
            <person name="Lance S.L."/>
            <person name="McCarthy F.M."/>
            <person name="McCormack J.E."/>
            <person name="Merchant M.E."/>
            <person name="Peterson D.G."/>
            <person name="Pollock D.D."/>
            <person name="Pourmand N."/>
            <person name="Raney B.J."/>
            <person name="Roessler K.A."/>
            <person name="Sanford J.R."/>
            <person name="Sawyer R.H."/>
            <person name="Schmidt C.J."/>
            <person name="Triplett E.W."/>
            <person name="Tuberville T.D."/>
            <person name="Venegas-Anaya M."/>
            <person name="Howard J.T."/>
            <person name="Jarvis E.D."/>
            <person name="Guillette L.J.Jr."/>
            <person name="Glenn T.C."/>
            <person name="Green R.E."/>
            <person name="Ray D.A."/>
        </authorList>
    </citation>
    <scope>NUCLEOTIDE SEQUENCE [LARGE SCALE GENOMIC DNA]</scope>
    <source>
        <strain evidence="1">KSC_2009_1</strain>
    </source>
</reference>
<dbReference type="EMBL" id="AKHW03001467">
    <property type="protein sequence ID" value="KYO42450.1"/>
    <property type="molecule type" value="Genomic_DNA"/>
</dbReference>
<protein>
    <submittedName>
        <fullName evidence="1">Uncharacterized protein</fullName>
    </submittedName>
</protein>
<keyword evidence="2" id="KW-1185">Reference proteome</keyword>
<evidence type="ECO:0000313" key="1">
    <source>
        <dbReference type="EMBL" id="KYO42450.1"/>
    </source>
</evidence>
<sequence>MNTSVGYPAELNDVFTFAAGRGEKRKDDLVVWILGLELRPAQPLTSCVTSDKRPGISSKLCRNEVPMLTS</sequence>
<dbReference type="Proteomes" id="UP000050525">
    <property type="component" value="Unassembled WGS sequence"/>
</dbReference>
<dbReference type="AlphaFoldDB" id="A0A151P0M4"/>
<organism evidence="1 2">
    <name type="scientific">Alligator mississippiensis</name>
    <name type="common">American alligator</name>
    <dbReference type="NCBI Taxonomy" id="8496"/>
    <lineage>
        <taxon>Eukaryota</taxon>
        <taxon>Metazoa</taxon>
        <taxon>Chordata</taxon>
        <taxon>Craniata</taxon>
        <taxon>Vertebrata</taxon>
        <taxon>Euteleostomi</taxon>
        <taxon>Archelosauria</taxon>
        <taxon>Archosauria</taxon>
        <taxon>Crocodylia</taxon>
        <taxon>Alligatoridae</taxon>
        <taxon>Alligatorinae</taxon>
        <taxon>Alligator</taxon>
    </lineage>
</organism>
<accession>A0A151P0M4</accession>
<proteinExistence type="predicted"/>
<comment type="caution">
    <text evidence="1">The sequence shown here is derived from an EMBL/GenBank/DDBJ whole genome shotgun (WGS) entry which is preliminary data.</text>
</comment>
<gene>
    <name evidence="1" type="ORF">Y1Q_0022287</name>
</gene>